<gene>
    <name evidence="2" type="ORF">AFUS01_LOCUS13119</name>
</gene>
<proteinExistence type="predicted"/>
<dbReference type="PANTHER" id="PTHR23324">
    <property type="entry name" value="SEC14 RELATED PROTEIN"/>
    <property type="match status" value="1"/>
</dbReference>
<comment type="caution">
    <text evidence="2">The sequence shown here is derived from an EMBL/GenBank/DDBJ whole genome shotgun (WGS) entry which is preliminary data.</text>
</comment>
<evidence type="ECO:0000313" key="3">
    <source>
        <dbReference type="Proteomes" id="UP000708208"/>
    </source>
</evidence>
<dbReference type="SMART" id="SM00516">
    <property type="entry name" value="SEC14"/>
    <property type="match status" value="1"/>
</dbReference>
<evidence type="ECO:0000259" key="1">
    <source>
        <dbReference type="PROSITE" id="PS50191"/>
    </source>
</evidence>
<dbReference type="GO" id="GO:0005737">
    <property type="term" value="C:cytoplasm"/>
    <property type="evidence" value="ECO:0007669"/>
    <property type="project" value="TreeGrafter"/>
</dbReference>
<name>A0A8J2JSK3_9HEXA</name>
<dbReference type="InterPro" id="IPR001251">
    <property type="entry name" value="CRAL-TRIO_dom"/>
</dbReference>
<sequence>MATPSVYELEILPEFRMRIKDLNLNEHLNSNMELLRWIRARNSNLDQAELMFRTHMKWREDVGYDQLLLMELPKQCDELLPETILGFDDDNCPVIMSHVGKWDVTKILEELDPQIVLLSKLKIEKILQETMKDKLTSEGVPVTQYSGIIDLEGLSVSQGTLAVLRILSKHAENLEANFPESSKMCVVINAPWFFPMFYKCAKPFLSEKTKSNIHIYGKNQQEWMDFMKSKFPLHVIPRKYGGSNDIEIP</sequence>
<dbReference type="PROSITE" id="PS50191">
    <property type="entry name" value="CRAL_TRIO"/>
    <property type="match status" value="1"/>
</dbReference>
<evidence type="ECO:0000313" key="2">
    <source>
        <dbReference type="EMBL" id="CAG7724077.1"/>
    </source>
</evidence>
<feature type="domain" description="CRAL-TRIO" evidence="1">
    <location>
        <begin position="72"/>
        <end position="248"/>
    </location>
</feature>
<dbReference type="PANTHER" id="PTHR23324:SF83">
    <property type="entry name" value="SEC14-LIKE PROTEIN 2"/>
    <property type="match status" value="1"/>
</dbReference>
<dbReference type="EMBL" id="CAJVCH010105586">
    <property type="protein sequence ID" value="CAG7724077.1"/>
    <property type="molecule type" value="Genomic_DNA"/>
</dbReference>
<dbReference type="Pfam" id="PF00650">
    <property type="entry name" value="CRAL_TRIO"/>
    <property type="match status" value="1"/>
</dbReference>
<dbReference type="AlphaFoldDB" id="A0A8J2JSK3"/>
<accession>A0A8J2JSK3</accession>
<keyword evidence="3" id="KW-1185">Reference proteome</keyword>
<dbReference type="Proteomes" id="UP000708208">
    <property type="component" value="Unassembled WGS sequence"/>
</dbReference>
<dbReference type="InterPro" id="IPR051064">
    <property type="entry name" value="SEC14/CRAL-TRIO_domain"/>
</dbReference>
<dbReference type="CDD" id="cd00170">
    <property type="entry name" value="SEC14"/>
    <property type="match status" value="1"/>
</dbReference>
<protein>
    <recommendedName>
        <fullName evidence="1">CRAL-TRIO domain-containing protein</fullName>
    </recommendedName>
</protein>
<organism evidence="2 3">
    <name type="scientific">Allacma fusca</name>
    <dbReference type="NCBI Taxonomy" id="39272"/>
    <lineage>
        <taxon>Eukaryota</taxon>
        <taxon>Metazoa</taxon>
        <taxon>Ecdysozoa</taxon>
        <taxon>Arthropoda</taxon>
        <taxon>Hexapoda</taxon>
        <taxon>Collembola</taxon>
        <taxon>Symphypleona</taxon>
        <taxon>Sminthuridae</taxon>
        <taxon>Allacma</taxon>
    </lineage>
</organism>
<reference evidence="2" key="1">
    <citation type="submission" date="2021-06" db="EMBL/GenBank/DDBJ databases">
        <authorList>
            <person name="Hodson N. C."/>
            <person name="Mongue J. A."/>
            <person name="Jaron S. K."/>
        </authorList>
    </citation>
    <scope>NUCLEOTIDE SEQUENCE</scope>
</reference>
<dbReference type="OrthoDB" id="1434354at2759"/>